<dbReference type="GO" id="GO:0016740">
    <property type="term" value="F:transferase activity"/>
    <property type="evidence" value="ECO:0007669"/>
    <property type="project" value="UniProtKB-KW"/>
</dbReference>
<dbReference type="RefSeq" id="WP_007547863.1">
    <property type="nucleotide sequence ID" value="NZ_ABZS01000165.1"/>
</dbReference>
<sequence>MKLEHYSEEKLKEDILRILSKHLDLSKYKVFFFGSRVKGNSDERSDIDLAVEGPKIPSHVKLEIQEELENLPTLYKIDFVDFNEVDDDFKKEAKKFIEYLYP</sequence>
<dbReference type="SUPFAM" id="SSF81301">
    <property type="entry name" value="Nucleotidyltransferase"/>
    <property type="match status" value="1"/>
</dbReference>
<name>C4FLM5_9AQUI</name>
<dbReference type="CDD" id="cd05403">
    <property type="entry name" value="NT_KNTase_like"/>
    <property type="match status" value="1"/>
</dbReference>
<keyword evidence="3" id="KW-1185">Reference proteome</keyword>
<dbReference type="Gene3D" id="3.30.460.10">
    <property type="entry name" value="Beta Polymerase, domain 2"/>
    <property type="match status" value="1"/>
</dbReference>
<dbReference type="Proteomes" id="UP000005540">
    <property type="component" value="Unassembled WGS sequence"/>
</dbReference>
<dbReference type="AlphaFoldDB" id="C4FLM5"/>
<dbReference type="InterPro" id="IPR041633">
    <property type="entry name" value="Polbeta"/>
</dbReference>
<dbReference type="InterPro" id="IPR043519">
    <property type="entry name" value="NT_sf"/>
</dbReference>
<evidence type="ECO:0000259" key="1">
    <source>
        <dbReference type="Pfam" id="PF18765"/>
    </source>
</evidence>
<dbReference type="EMBL" id="ABZS01000165">
    <property type="protein sequence ID" value="EEP60025.1"/>
    <property type="molecule type" value="Genomic_DNA"/>
</dbReference>
<proteinExistence type="predicted"/>
<protein>
    <submittedName>
        <fullName evidence="2">Nucleotidyltransferase domain protein</fullName>
    </submittedName>
</protein>
<organism evidence="2 3">
    <name type="scientific">Sulfurihydrogenibium yellowstonense SS-5</name>
    <dbReference type="NCBI Taxonomy" id="432331"/>
    <lineage>
        <taxon>Bacteria</taxon>
        <taxon>Pseudomonadati</taxon>
        <taxon>Aquificota</taxon>
        <taxon>Aquificia</taxon>
        <taxon>Aquificales</taxon>
        <taxon>Hydrogenothermaceae</taxon>
        <taxon>Sulfurihydrogenibium</taxon>
    </lineage>
</organism>
<evidence type="ECO:0000313" key="3">
    <source>
        <dbReference type="Proteomes" id="UP000005540"/>
    </source>
</evidence>
<dbReference type="OrthoDB" id="9803106at2"/>
<reference evidence="2 3" key="1">
    <citation type="submission" date="2009-04" db="EMBL/GenBank/DDBJ databases">
        <authorList>
            <person name="Reysenbach A.-L."/>
            <person name="Heidelberg J.F."/>
            <person name="Nelson W.C."/>
        </authorList>
    </citation>
    <scope>NUCLEOTIDE SEQUENCE [LARGE SCALE GENOMIC DNA]</scope>
    <source>
        <strain evidence="2 3">SS-5</strain>
    </source>
</reference>
<feature type="domain" description="Polymerase beta nucleotidyltransferase" evidence="1">
    <location>
        <begin position="15"/>
        <end position="95"/>
    </location>
</feature>
<accession>C4FLM5</accession>
<dbReference type="Pfam" id="PF18765">
    <property type="entry name" value="Polbeta"/>
    <property type="match status" value="1"/>
</dbReference>
<comment type="caution">
    <text evidence="2">The sequence shown here is derived from an EMBL/GenBank/DDBJ whole genome shotgun (WGS) entry which is preliminary data.</text>
</comment>
<evidence type="ECO:0000313" key="2">
    <source>
        <dbReference type="EMBL" id="EEP60025.1"/>
    </source>
</evidence>
<gene>
    <name evidence="2" type="ORF">SULYE_1479</name>
</gene>
<keyword evidence="2" id="KW-0808">Transferase</keyword>